<dbReference type="SUPFAM" id="SSF100950">
    <property type="entry name" value="NagB/RpiA/CoA transferase-like"/>
    <property type="match status" value="1"/>
</dbReference>
<evidence type="ECO:0000313" key="7">
    <source>
        <dbReference type="EMBL" id="TQL48450.1"/>
    </source>
</evidence>
<organism evidence="7 8">
    <name type="scientific">Homoserinimonas aerilata</name>
    <dbReference type="NCBI Taxonomy" id="1162970"/>
    <lineage>
        <taxon>Bacteria</taxon>
        <taxon>Bacillati</taxon>
        <taxon>Actinomycetota</taxon>
        <taxon>Actinomycetes</taxon>
        <taxon>Micrococcales</taxon>
        <taxon>Microbacteriaceae</taxon>
        <taxon>Homoserinimonas</taxon>
    </lineage>
</organism>
<accession>A0A542YK48</accession>
<dbReference type="Gene3D" id="1.10.10.10">
    <property type="entry name" value="Winged helix-like DNA-binding domain superfamily/Winged helix DNA-binding domain"/>
    <property type="match status" value="1"/>
</dbReference>
<evidence type="ECO:0000313" key="8">
    <source>
        <dbReference type="Proteomes" id="UP000317998"/>
    </source>
</evidence>
<dbReference type="Pfam" id="PF04198">
    <property type="entry name" value="Sugar-bind"/>
    <property type="match status" value="1"/>
</dbReference>
<feature type="domain" description="Sugar-binding" evidence="6">
    <location>
        <begin position="58"/>
        <end position="304"/>
    </location>
</feature>
<comment type="caution">
    <text evidence="7">The sequence shown here is derived from an EMBL/GenBank/DDBJ whole genome shotgun (WGS) entry which is preliminary data.</text>
</comment>
<dbReference type="Gene3D" id="3.40.50.1360">
    <property type="match status" value="1"/>
</dbReference>
<proteinExistence type="inferred from homology"/>
<keyword evidence="2" id="KW-0805">Transcription regulation</keyword>
<dbReference type="Proteomes" id="UP000317998">
    <property type="component" value="Unassembled WGS sequence"/>
</dbReference>
<evidence type="ECO:0000259" key="6">
    <source>
        <dbReference type="Pfam" id="PF04198"/>
    </source>
</evidence>
<evidence type="ECO:0000256" key="4">
    <source>
        <dbReference type="ARBA" id="ARBA00023163"/>
    </source>
</evidence>
<keyword evidence="3" id="KW-0238">DNA-binding</keyword>
<dbReference type="InterPro" id="IPR036388">
    <property type="entry name" value="WH-like_DNA-bd_sf"/>
</dbReference>
<dbReference type="InterPro" id="IPR051054">
    <property type="entry name" value="SorC_transcr_regulators"/>
</dbReference>
<dbReference type="AlphaFoldDB" id="A0A542YK48"/>
<comment type="similarity">
    <text evidence="1">Belongs to the SorC transcriptional regulatory family.</text>
</comment>
<dbReference type="GO" id="GO:0003677">
    <property type="term" value="F:DNA binding"/>
    <property type="evidence" value="ECO:0007669"/>
    <property type="project" value="UniProtKB-KW"/>
</dbReference>
<sequence>MSQELMMVRAAELYYEDGRTQDEIGALLRTTRWKVGRLLARAREQGIVRIEIVHPAARRLGLERALRERYGLTDAVVVPAADDAQAAVARAAADYLAALRPVPRILGISWGRTLSDVAARLDDGWADGVRVVQVNGGVSLTRSPDGAAATAVAIAAKAGGQATLLPSPAILERAETKAAIESDRTVAAVLELAASASAYLFSAGAADADSVLVDSGYLSADEVAALVRRGAVGDVLGRYIGADGEPVDPALDARTVGIGLDRLRSAETSVLVIAGQAKHAVARAVVTSGLCSVIVTDEATAQALTADAMTDGAADATAGAPHEPTAQNSTAAASTEGTAS</sequence>
<keyword evidence="8" id="KW-1185">Reference proteome</keyword>
<evidence type="ECO:0000256" key="5">
    <source>
        <dbReference type="SAM" id="MobiDB-lite"/>
    </source>
</evidence>
<protein>
    <submittedName>
        <fullName evidence="7">Deoxyribonucleoside regulator</fullName>
    </submittedName>
</protein>
<evidence type="ECO:0000256" key="1">
    <source>
        <dbReference type="ARBA" id="ARBA00010466"/>
    </source>
</evidence>
<dbReference type="InterPro" id="IPR007324">
    <property type="entry name" value="Sugar-bd_dom_put"/>
</dbReference>
<feature type="compositionally biased region" description="Low complexity" evidence="5">
    <location>
        <begin position="329"/>
        <end position="340"/>
    </location>
</feature>
<dbReference type="PANTHER" id="PTHR34294:SF1">
    <property type="entry name" value="TRANSCRIPTIONAL REGULATOR LSRR"/>
    <property type="match status" value="1"/>
</dbReference>
<evidence type="ECO:0000256" key="3">
    <source>
        <dbReference type="ARBA" id="ARBA00023125"/>
    </source>
</evidence>
<keyword evidence="4" id="KW-0804">Transcription</keyword>
<reference evidence="7 8" key="1">
    <citation type="submission" date="2019-06" db="EMBL/GenBank/DDBJ databases">
        <title>Sequencing the genomes of 1000 actinobacteria strains.</title>
        <authorList>
            <person name="Klenk H.-P."/>
        </authorList>
    </citation>
    <scope>NUCLEOTIDE SEQUENCE [LARGE SCALE GENOMIC DNA]</scope>
    <source>
        <strain evidence="7 8">DSM 26477</strain>
    </source>
</reference>
<evidence type="ECO:0000256" key="2">
    <source>
        <dbReference type="ARBA" id="ARBA00023015"/>
    </source>
</evidence>
<dbReference type="OrthoDB" id="186585at2"/>
<name>A0A542YK48_9MICO</name>
<feature type="region of interest" description="Disordered" evidence="5">
    <location>
        <begin position="314"/>
        <end position="340"/>
    </location>
</feature>
<dbReference type="EMBL" id="VFOM01000001">
    <property type="protein sequence ID" value="TQL48450.1"/>
    <property type="molecule type" value="Genomic_DNA"/>
</dbReference>
<dbReference type="PANTHER" id="PTHR34294">
    <property type="entry name" value="TRANSCRIPTIONAL REGULATOR-RELATED"/>
    <property type="match status" value="1"/>
</dbReference>
<dbReference type="InterPro" id="IPR037171">
    <property type="entry name" value="NagB/RpiA_transferase-like"/>
</dbReference>
<dbReference type="GO" id="GO:0030246">
    <property type="term" value="F:carbohydrate binding"/>
    <property type="evidence" value="ECO:0007669"/>
    <property type="project" value="InterPro"/>
</dbReference>
<gene>
    <name evidence="7" type="ORF">FB562_1544</name>
</gene>